<dbReference type="Proteomes" id="UP000198393">
    <property type="component" value="Unassembled WGS sequence"/>
</dbReference>
<feature type="domain" description="Bacterial Ig-like" evidence="2">
    <location>
        <begin position="1547"/>
        <end position="1632"/>
    </location>
</feature>
<dbReference type="OrthoDB" id="960258at2"/>
<dbReference type="NCBIfam" id="NF033510">
    <property type="entry name" value="Ca_tandemer"/>
    <property type="match status" value="3"/>
</dbReference>
<dbReference type="EMBL" id="FZPD01000006">
    <property type="protein sequence ID" value="SNT34217.1"/>
    <property type="molecule type" value="Genomic_DNA"/>
</dbReference>
<feature type="compositionally biased region" description="Polar residues" evidence="1">
    <location>
        <begin position="1351"/>
        <end position="1364"/>
    </location>
</feature>
<sequence>MRLNTSFYLLIIVFTVFFSNQSFSQTKGLIYKPAGTGQSVLDPNLDGYTSSDANGFVNEDEDESEVPYTPLPSIGASEPDSDLGPGPSCGFTDLVKSNDNHTIYTYLDASDNLMFRFRLGGTASNSKSYSILIDTDQKFGATGANADPNYTAGNPGFEIEVVLRTNFGVGLYDIDGTTSATEIGDATVDRPYDDFAQKSIAHSEICGDDDYFYDFYIPFADITTAFPSITTSTPLRMVGQTVINPNEATGNNGISDLGGIDDDTGITDDLWEDLIDVFPPTSADDIGSGTTLPPRADCPTITGPIAVGATTVSGTSSEVDGATIEVFRDGVSEGTTTVSSGNWTMTIGAAVASEVFTAAASVSAATASSTGTSQKSASYTDCNASTVGASCSASISASTSFSISAKGLCGDAGSAVSGAEIKIYFEGNLLTPSAGSNFSGGQIFANADGSWIWKCNTNSGCTGGANCGFSTSGFYEVTQTESGKCESDPLEYCAGGAATSSTPVFTADPTTVSTSINGTATAGASITWYLDDVEQATTTATGGSWTFSVSGLTVGQIVKVRSIESGSCSAETTKTVIAQSAAPIIQGDYCAPAAGNVTEVSGVTASGSGTTIEIFTASATGGPYTTTGSSIVTTGASWTVTGLSIPVGDFIVAKATGSGEVESDYSDEVEVFSQTVDASLAITTSPITEGDDAITGNSSLADGSIVYLYLDGFIADGFSSTVSSGNWTISGLSAANAGYDVLYADATVTVTSQSGVLCESDQSAGLTVQCNPPTTQTFNATSATQVCETETIDFQIDATENLIVYELVDQAGNAVAPAILGNGSSATMTTFGLSASVTGITIKAQKVGVVCETTFASAVSVDIKPQPTISLTDNTLNVCQGTTSVDLGYTVDANGPAVDYSIDFDAAANSAGLVDVTNNSSVSSPISIAVPAGIAPGTYNGSFTIRNSNTLLCTSDVEAFTIIVIAPTYVGTNPTTCAGLDGFITISGLEVSTGYTLNYEKDGASATPVVFTSDGSGEYDLTGLNAGSYSEFTLDIAGCTVSGPVTLSDPGGSSISEGTHTQPTNCSSPNGEIEIALSGVTTGTFDVNFSKDGTPQGTQTISASASTITIQNLDIGSYTNISITNQADNCKSNTIAGPIDLSNSSSPTITLGSSPSVSQGTTSADLPYTATTNSPNQYTIDFDASAEGEGFVDVGTTALPASPISLTVPGAAATGTYNGTITVTNSGTGCSSSPVAFTVTITGGDTTPPVINISTIAGDNIINGTEDDSDLTISGTTDAEDGQTVTVTVNGKTYTGNTGSGAWSVTVPSTDVNAFDPSETVSADVDDLAGNSATTATRNITYDPTDPATPTVVSQTTNSNPTLTGSFDSSDADVFSVTVDGTTYVLGTDAELTNSGDTWSLDLSGITALTEGTYPVTATITDEAGNEVSDVTTDELVIDTTDPATPTVVSQTTNSNPTLTGSFDSSDTDVFSVTVDGTTYVLGTDAELTNSGDTWSLDLSGITALTEGTYPVTATITDEAGNEVSDVTTDELVIDTTDPATPTVVSQTTNSNPTLTGSFDSSDTDVFSVTVDGTTYVLGTDAELTNSGDTWSLDLSGITALTEGTYPVTATITDEAGNEVSDVTTDELVIDTTDPATPTVVSQTTNTNPTLTGSFDSSDADVFSVTVDGTTYVLGTDAELTNSGDTWSLDLSGIAALTEGTYPVTATITDEAGNEVSDVTTDELVIDTTDPATPTVVSQTTNTNPTLTGSFDSSDADAFSVTVDGTTYILGTDAELTNSGDTWSLDLSGITALTEGTYPVTATITDEAGNEVSDVTTDELVIDTTDPATPTVVSQTTNTNPTLTGSFDSSDADVFSVTVAGTTYVLGTDAELTNSGDTWSLDLSGITALTEGTYPVTATITDEAGNEVSDVTTDELVIDTTDPATPTVVSQTTNTNPTLTGSFDSSDADVFSVTVA</sequence>
<organism evidence="3 4">
    <name type="scientific">Ekhidna lutea</name>
    <dbReference type="NCBI Taxonomy" id="447679"/>
    <lineage>
        <taxon>Bacteria</taxon>
        <taxon>Pseudomonadati</taxon>
        <taxon>Bacteroidota</taxon>
        <taxon>Cytophagia</taxon>
        <taxon>Cytophagales</taxon>
        <taxon>Reichenbachiellaceae</taxon>
        <taxon>Ekhidna</taxon>
    </lineage>
</organism>
<accession>A0A239LU79</accession>
<dbReference type="InterPro" id="IPR044016">
    <property type="entry name" value="Big_13"/>
</dbReference>
<feature type="domain" description="Bacterial Ig-like" evidence="2">
    <location>
        <begin position="1355"/>
        <end position="1440"/>
    </location>
</feature>
<feature type="region of interest" description="Disordered" evidence="1">
    <location>
        <begin position="1339"/>
        <end position="1364"/>
    </location>
</feature>
<keyword evidence="4" id="KW-1185">Reference proteome</keyword>
<evidence type="ECO:0000259" key="2">
    <source>
        <dbReference type="Pfam" id="PF19077"/>
    </source>
</evidence>
<evidence type="ECO:0000313" key="4">
    <source>
        <dbReference type="Proteomes" id="UP000198393"/>
    </source>
</evidence>
<feature type="domain" description="Bacterial Ig-like" evidence="2">
    <location>
        <begin position="1739"/>
        <end position="1824"/>
    </location>
</feature>
<proteinExistence type="predicted"/>
<dbReference type="RefSeq" id="WP_144017467.1">
    <property type="nucleotide sequence ID" value="NZ_FZPD01000006.1"/>
</dbReference>
<feature type="region of interest" description="Disordered" evidence="1">
    <location>
        <begin position="51"/>
        <end position="89"/>
    </location>
</feature>
<dbReference type="Gene3D" id="2.60.40.10">
    <property type="entry name" value="Immunoglobulins"/>
    <property type="match status" value="7"/>
</dbReference>
<protein>
    <recommendedName>
        <fullName evidence="2">Bacterial Ig-like domain-containing protein</fullName>
    </recommendedName>
</protein>
<dbReference type="Pfam" id="PF19077">
    <property type="entry name" value="Big_13"/>
    <property type="match status" value="6"/>
</dbReference>
<evidence type="ECO:0000313" key="3">
    <source>
        <dbReference type="EMBL" id="SNT34217.1"/>
    </source>
</evidence>
<feature type="domain" description="Bacterial Ig-like" evidence="2">
    <location>
        <begin position="1643"/>
        <end position="1728"/>
    </location>
</feature>
<feature type="non-terminal residue" evidence="3">
    <location>
        <position position="1956"/>
    </location>
</feature>
<evidence type="ECO:0000256" key="1">
    <source>
        <dbReference type="SAM" id="MobiDB-lite"/>
    </source>
</evidence>
<feature type="domain" description="Bacterial Ig-like" evidence="2">
    <location>
        <begin position="1451"/>
        <end position="1536"/>
    </location>
</feature>
<gene>
    <name evidence="3" type="ORF">SAMN05421640_3403</name>
</gene>
<name>A0A239LU79_EKHLU</name>
<feature type="domain" description="Bacterial Ig-like" evidence="2">
    <location>
        <begin position="1835"/>
        <end position="1920"/>
    </location>
</feature>
<dbReference type="InterPro" id="IPR013783">
    <property type="entry name" value="Ig-like_fold"/>
</dbReference>
<reference evidence="3 4" key="1">
    <citation type="submission" date="2017-06" db="EMBL/GenBank/DDBJ databases">
        <authorList>
            <person name="Kim H.J."/>
            <person name="Triplett B.A."/>
        </authorList>
    </citation>
    <scope>NUCLEOTIDE SEQUENCE [LARGE SCALE GENOMIC DNA]</scope>
    <source>
        <strain evidence="3 4">DSM 19307</strain>
    </source>
</reference>